<dbReference type="SUPFAM" id="SSF52540">
    <property type="entry name" value="P-loop containing nucleoside triphosphate hydrolases"/>
    <property type="match status" value="1"/>
</dbReference>
<evidence type="ECO:0000313" key="3">
    <source>
        <dbReference type="Proteomes" id="UP000642144"/>
    </source>
</evidence>
<gene>
    <name evidence="2" type="ORF">GTP69_30800</name>
</gene>
<reference evidence="2 3" key="1">
    <citation type="submission" date="2019-12" db="EMBL/GenBank/DDBJ databases">
        <title>Novel species isolated from a subtropical stream in China.</title>
        <authorList>
            <person name="Lu H."/>
        </authorList>
    </citation>
    <scope>NUCLEOTIDE SEQUENCE [LARGE SCALE GENOMIC DNA]</scope>
    <source>
        <strain evidence="2 3">CY42W</strain>
    </source>
</reference>
<dbReference type="InterPro" id="IPR027417">
    <property type="entry name" value="P-loop_NTPase"/>
</dbReference>
<proteinExistence type="predicted"/>
<dbReference type="Proteomes" id="UP000642144">
    <property type="component" value="Unassembled WGS sequence"/>
</dbReference>
<evidence type="ECO:0000259" key="1">
    <source>
        <dbReference type="Pfam" id="PF01656"/>
    </source>
</evidence>
<dbReference type="Pfam" id="PF01656">
    <property type="entry name" value="CbiA"/>
    <property type="match status" value="1"/>
</dbReference>
<name>A0ABW9WA78_9BURK</name>
<accession>A0ABW9WA78</accession>
<comment type="caution">
    <text evidence="2">The sequence shown here is derived from an EMBL/GenBank/DDBJ whole genome shotgun (WGS) entry which is preliminary data.</text>
</comment>
<dbReference type="EMBL" id="WWCT01000075">
    <property type="protein sequence ID" value="MYN30796.1"/>
    <property type="molecule type" value="Genomic_DNA"/>
</dbReference>
<evidence type="ECO:0000313" key="2">
    <source>
        <dbReference type="EMBL" id="MYN30796.1"/>
    </source>
</evidence>
<keyword evidence="3" id="KW-1185">Reference proteome</keyword>
<protein>
    <submittedName>
        <fullName evidence="2">AAA family ATPase</fullName>
    </submittedName>
</protein>
<sequence>MIIAVANHSGGAGKTIVANNLALLRARAGRRVLLVDT</sequence>
<feature type="non-terminal residue" evidence="2">
    <location>
        <position position="37"/>
    </location>
</feature>
<dbReference type="Gene3D" id="3.40.50.300">
    <property type="entry name" value="P-loop containing nucleotide triphosphate hydrolases"/>
    <property type="match status" value="1"/>
</dbReference>
<organism evidence="2 3">
    <name type="scientific">Duganella levis</name>
    <dbReference type="NCBI Taxonomy" id="2692169"/>
    <lineage>
        <taxon>Bacteria</taxon>
        <taxon>Pseudomonadati</taxon>
        <taxon>Pseudomonadota</taxon>
        <taxon>Betaproteobacteria</taxon>
        <taxon>Burkholderiales</taxon>
        <taxon>Oxalobacteraceae</taxon>
        <taxon>Telluria group</taxon>
        <taxon>Duganella</taxon>
    </lineage>
</organism>
<dbReference type="RefSeq" id="WP_161058421.1">
    <property type="nucleotide sequence ID" value="NZ_WWCT01000075.1"/>
</dbReference>
<feature type="domain" description="CobQ/CobB/MinD/ParA nucleotide binding" evidence="1">
    <location>
        <begin position="3"/>
        <end position="36"/>
    </location>
</feature>
<dbReference type="InterPro" id="IPR002586">
    <property type="entry name" value="CobQ/CobB/MinD/ParA_Nub-bd_dom"/>
</dbReference>